<sequence length="89" mass="9326">MTSRTGAMRPMLPAEGRQPMRKVKTAMPSRAMTTMGLRPILSPKLPATSPPTGRAMKPVAKVENARSVPVTPLVSGKKTCGKTSAAAVP</sequence>
<feature type="region of interest" description="Disordered" evidence="1">
    <location>
        <begin position="1"/>
        <end position="57"/>
    </location>
</feature>
<dbReference type="AlphaFoldDB" id="A0A144MCZ1"/>
<evidence type="ECO:0000256" key="1">
    <source>
        <dbReference type="SAM" id="MobiDB-lite"/>
    </source>
</evidence>
<protein>
    <submittedName>
        <fullName evidence="2">Uncharacterized protein</fullName>
    </submittedName>
</protein>
<evidence type="ECO:0000313" key="3">
    <source>
        <dbReference type="Proteomes" id="UP000075950"/>
    </source>
</evidence>
<proteinExistence type="predicted"/>
<accession>A0A144MCZ1</accession>
<name>A0A144MCZ1_BRELN</name>
<evidence type="ECO:0000313" key="2">
    <source>
        <dbReference type="EMBL" id="AMT92897.1"/>
    </source>
</evidence>
<dbReference type="Proteomes" id="UP000075950">
    <property type="component" value="Chromosome"/>
</dbReference>
<gene>
    <name evidence="2" type="ORF">A2T55_03055</name>
</gene>
<reference evidence="3" key="1">
    <citation type="submission" date="2016-03" db="EMBL/GenBank/DDBJ databases">
        <authorList>
            <person name="Ploux O."/>
        </authorList>
    </citation>
    <scope>NUCLEOTIDE SEQUENCE [LARGE SCALE GENOMIC DNA]</scope>
    <source>
        <strain evidence="3">BS258</strain>
    </source>
</reference>
<dbReference type="KEGG" id="bly:A2T55_03055"/>
<dbReference type="EMBL" id="CP014869">
    <property type="protein sequence ID" value="AMT92897.1"/>
    <property type="molecule type" value="Genomic_DNA"/>
</dbReference>
<organism evidence="2 3">
    <name type="scientific">Brevibacterium linens</name>
    <dbReference type="NCBI Taxonomy" id="1703"/>
    <lineage>
        <taxon>Bacteria</taxon>
        <taxon>Bacillati</taxon>
        <taxon>Actinomycetota</taxon>
        <taxon>Actinomycetes</taxon>
        <taxon>Micrococcales</taxon>
        <taxon>Brevibacteriaceae</taxon>
        <taxon>Brevibacterium</taxon>
    </lineage>
</organism>